<keyword evidence="17" id="KW-1185">Reference proteome</keyword>
<dbReference type="PANTHER" id="PTHR30614">
    <property type="entry name" value="MEMBRANE COMPONENT OF AMINO ACID ABC TRANSPORTER"/>
    <property type="match status" value="1"/>
</dbReference>
<feature type="transmembrane region" description="Helical" evidence="14">
    <location>
        <begin position="195"/>
        <end position="215"/>
    </location>
</feature>
<organism evidence="16 17">
    <name type="scientific">Dickeya dadantii (strain 3937)</name>
    <name type="common">Erwinia chrysanthemi (strain 3937)</name>
    <dbReference type="NCBI Taxonomy" id="198628"/>
    <lineage>
        <taxon>Bacteria</taxon>
        <taxon>Pseudomonadati</taxon>
        <taxon>Pseudomonadota</taxon>
        <taxon>Gammaproteobacteria</taxon>
        <taxon>Enterobacterales</taxon>
        <taxon>Pectobacteriaceae</taxon>
        <taxon>Dickeya</taxon>
    </lineage>
</organism>
<evidence type="ECO:0000256" key="1">
    <source>
        <dbReference type="ARBA" id="ARBA00003159"/>
    </source>
</evidence>
<dbReference type="GO" id="GO:0006865">
    <property type="term" value="P:amino acid transport"/>
    <property type="evidence" value="ECO:0007669"/>
    <property type="project" value="UniProtKB-KW"/>
</dbReference>
<dbReference type="InterPro" id="IPR035906">
    <property type="entry name" value="MetI-like_sf"/>
</dbReference>
<feature type="transmembrane region" description="Helical" evidence="14">
    <location>
        <begin position="31"/>
        <end position="49"/>
    </location>
</feature>
<dbReference type="STRING" id="198628.Dda3937_00630"/>
<dbReference type="Gene3D" id="1.10.3720.10">
    <property type="entry name" value="MetI-like"/>
    <property type="match status" value="1"/>
</dbReference>
<dbReference type="HOGENOM" id="CLU_019602_1_0_6"/>
<dbReference type="InterPro" id="IPR043429">
    <property type="entry name" value="ArtM/GltK/GlnP/TcyL/YhdX-like"/>
</dbReference>
<evidence type="ECO:0000256" key="5">
    <source>
        <dbReference type="ARBA" id="ARBA00022475"/>
    </source>
</evidence>
<dbReference type="PANTHER" id="PTHR30614:SF20">
    <property type="entry name" value="GLUTAMINE TRANSPORT SYSTEM PERMEASE PROTEIN GLNP"/>
    <property type="match status" value="1"/>
</dbReference>
<comment type="function">
    <text evidence="11">Part of the ABC transporter complex GltIJKL involved in glutamate and aspartate uptake. Probably responsible for the translocation of the substrate across the membrane.</text>
</comment>
<comment type="function">
    <text evidence="1">Part of the binding-protein-dependent transport system for glutamine; probably responsible for the translocation of the substrate across the membrane.</text>
</comment>
<dbReference type="GO" id="GO:0022857">
    <property type="term" value="F:transmembrane transporter activity"/>
    <property type="evidence" value="ECO:0007669"/>
    <property type="project" value="InterPro"/>
</dbReference>
<evidence type="ECO:0000256" key="12">
    <source>
        <dbReference type="ARBA" id="ARBA00062718"/>
    </source>
</evidence>
<dbReference type="KEGG" id="ddd:Dda3937_00630"/>
<evidence type="ECO:0000256" key="2">
    <source>
        <dbReference type="ARBA" id="ARBA00004429"/>
    </source>
</evidence>
<comment type="subunit">
    <text evidence="12">The complex is composed of two ATP-binding proteins (GltL), two transmembrane proteins (GltJ and GltK) and a solute-binding protein (GltI).</text>
</comment>
<dbReference type="eggNOG" id="COG0765">
    <property type="taxonomic scope" value="Bacteria"/>
</dbReference>
<dbReference type="InterPro" id="IPR010065">
    <property type="entry name" value="AA_ABC_transptr_permease_3TM"/>
</dbReference>
<evidence type="ECO:0000256" key="6">
    <source>
        <dbReference type="ARBA" id="ARBA00022519"/>
    </source>
</evidence>
<name>E0SE83_DICD3</name>
<keyword evidence="8" id="KW-0029">Amino-acid transport</keyword>
<evidence type="ECO:0000256" key="4">
    <source>
        <dbReference type="ARBA" id="ARBA00022448"/>
    </source>
</evidence>
<evidence type="ECO:0000259" key="15">
    <source>
        <dbReference type="PROSITE" id="PS50928"/>
    </source>
</evidence>
<feature type="transmembrane region" description="Helical" evidence="14">
    <location>
        <begin position="88"/>
        <end position="108"/>
    </location>
</feature>
<keyword evidence="10 14" id="KW-0472">Membrane</keyword>
<feature type="domain" description="ABC transmembrane type-1" evidence="15">
    <location>
        <begin position="25"/>
        <end position="214"/>
    </location>
</feature>
<keyword evidence="5" id="KW-1003">Cell membrane</keyword>
<comment type="subcellular location">
    <subcellularLocation>
        <location evidence="2">Cell inner membrane</location>
        <topology evidence="2">Multi-pass membrane protein</topology>
    </subcellularLocation>
    <subcellularLocation>
        <location evidence="14">Cell membrane</location>
        <topology evidence="14">Multi-pass membrane protein</topology>
    </subcellularLocation>
</comment>
<dbReference type="FunFam" id="1.10.3720.10:FF:000006">
    <property type="entry name" value="Glutamate/aspartate ABC transporter, permease protein GltK"/>
    <property type="match status" value="1"/>
</dbReference>
<evidence type="ECO:0000256" key="3">
    <source>
        <dbReference type="ARBA" id="ARBA00010072"/>
    </source>
</evidence>
<keyword evidence="9 14" id="KW-1133">Transmembrane helix</keyword>
<evidence type="ECO:0000256" key="11">
    <source>
        <dbReference type="ARBA" id="ARBA00060298"/>
    </source>
</evidence>
<keyword evidence="6" id="KW-0997">Cell inner membrane</keyword>
<sequence length="228" mass="25776">MRSPMHYQWNFGFIWQQLPVLLRGLGVTLELWLLAGIGGTLLGLALGIARTAHRRAVRLPAMAFVELFRNTPVLIQLIWFYYALPVLLGIQFSTFGAATLALTLYTAAYSTEIFRAGLQSMEQGQWEGAKALGMSYPLALRRVILPQVLQRMLPALTNRLIELAKVTSLASMLAVNELMYQGRLLSSDTYRPLEILTVVALFYFVLIWPGSYLAARLERRWRSPLSTR</sequence>
<keyword evidence="4 14" id="KW-0813">Transport</keyword>
<evidence type="ECO:0000313" key="17">
    <source>
        <dbReference type="Proteomes" id="UP000006859"/>
    </source>
</evidence>
<dbReference type="AlphaFoldDB" id="E0SE83"/>
<dbReference type="Proteomes" id="UP000006859">
    <property type="component" value="Chromosome"/>
</dbReference>
<dbReference type="PROSITE" id="PS50928">
    <property type="entry name" value="ABC_TM1"/>
    <property type="match status" value="1"/>
</dbReference>
<evidence type="ECO:0000256" key="9">
    <source>
        <dbReference type="ARBA" id="ARBA00022989"/>
    </source>
</evidence>
<protein>
    <recommendedName>
        <fullName evidence="13">Glutamate/aspartate import permease protein GltK</fullName>
    </recommendedName>
</protein>
<gene>
    <name evidence="16" type="ordered locus">Dda3937_00630</name>
</gene>
<dbReference type="Pfam" id="PF00528">
    <property type="entry name" value="BPD_transp_1"/>
    <property type="match status" value="1"/>
</dbReference>
<proteinExistence type="inferred from homology"/>
<evidence type="ECO:0000256" key="14">
    <source>
        <dbReference type="RuleBase" id="RU363032"/>
    </source>
</evidence>
<dbReference type="SUPFAM" id="SSF161098">
    <property type="entry name" value="MetI-like"/>
    <property type="match status" value="1"/>
</dbReference>
<evidence type="ECO:0000256" key="7">
    <source>
        <dbReference type="ARBA" id="ARBA00022692"/>
    </source>
</evidence>
<evidence type="ECO:0000256" key="8">
    <source>
        <dbReference type="ARBA" id="ARBA00022970"/>
    </source>
</evidence>
<comment type="similarity">
    <text evidence="3">Belongs to the binding-protein-dependent transport system permease family. HisMQ subfamily.</text>
</comment>
<reference evidence="16 17" key="1">
    <citation type="journal article" date="2011" name="J. Bacteriol.">
        <title>Genome sequence of the plant-pathogenic bacterium Dickeya dadantii 3937.</title>
        <authorList>
            <person name="Glasner J.D."/>
            <person name="Yang C.H."/>
            <person name="Reverchon S."/>
            <person name="Hugouvieux-Cotte-Pattat N."/>
            <person name="Condemine G."/>
            <person name="Bohin J.P."/>
            <person name="Van Gijsegem F."/>
            <person name="Yang S."/>
            <person name="Franza T."/>
            <person name="Expert D."/>
            <person name="Plunkett G. III"/>
            <person name="San Francisco M.J."/>
            <person name="Charkowski A.O."/>
            <person name="Py B."/>
            <person name="Bell K."/>
            <person name="Rauscher L."/>
            <person name="Rodriguez-Palenzuela P."/>
            <person name="Toussaint A."/>
            <person name="Holeva M.C."/>
            <person name="He S.Y."/>
            <person name="Douet V."/>
            <person name="Boccara M."/>
            <person name="Blanco C."/>
            <person name="Toth I."/>
            <person name="Anderson B.D."/>
            <person name="Biehl B.S."/>
            <person name="Mau B."/>
            <person name="Flynn S.M."/>
            <person name="Barras F."/>
            <person name="Lindeberg M."/>
            <person name="Birch P.R."/>
            <person name="Tsuyumu S."/>
            <person name="Shi X."/>
            <person name="Hibbing M."/>
            <person name="Yap M.N."/>
            <person name="Carpentier M."/>
            <person name="Dassa E."/>
            <person name="Umehara M."/>
            <person name="Kim J.F."/>
            <person name="Rusch M."/>
            <person name="Soni P."/>
            <person name="Mayhew G.F."/>
            <person name="Fouts D.E."/>
            <person name="Gill S.R."/>
            <person name="Blattner F.R."/>
            <person name="Keen N.T."/>
            <person name="Perna N.T."/>
        </authorList>
    </citation>
    <scope>NUCLEOTIDE SEQUENCE [LARGE SCALE GENOMIC DNA]</scope>
    <source>
        <strain evidence="16 17">3937</strain>
    </source>
</reference>
<dbReference type="NCBIfam" id="TIGR01726">
    <property type="entry name" value="HEQRo_perm_3TM"/>
    <property type="match status" value="1"/>
</dbReference>
<dbReference type="CDD" id="cd06261">
    <property type="entry name" value="TM_PBP2"/>
    <property type="match status" value="1"/>
</dbReference>
<keyword evidence="7 14" id="KW-0812">Transmembrane</keyword>
<evidence type="ECO:0000256" key="10">
    <source>
        <dbReference type="ARBA" id="ARBA00023136"/>
    </source>
</evidence>
<evidence type="ECO:0000313" key="16">
    <source>
        <dbReference type="EMBL" id="ADM98706.1"/>
    </source>
</evidence>
<dbReference type="InterPro" id="IPR000515">
    <property type="entry name" value="MetI-like"/>
</dbReference>
<evidence type="ECO:0000256" key="13">
    <source>
        <dbReference type="ARBA" id="ARBA00073645"/>
    </source>
</evidence>
<dbReference type="GO" id="GO:0043190">
    <property type="term" value="C:ATP-binding cassette (ABC) transporter complex"/>
    <property type="evidence" value="ECO:0007669"/>
    <property type="project" value="InterPro"/>
</dbReference>
<dbReference type="EMBL" id="CP002038">
    <property type="protein sequence ID" value="ADM98706.1"/>
    <property type="molecule type" value="Genomic_DNA"/>
</dbReference>
<accession>E0SE83</accession>